<evidence type="ECO:0000313" key="2">
    <source>
        <dbReference type="Proteomes" id="UP000769157"/>
    </source>
</evidence>
<accession>A0A9P8PA07</accession>
<organism evidence="1 2">
    <name type="scientific">Ogataea philodendri</name>
    <dbReference type="NCBI Taxonomy" id="1378263"/>
    <lineage>
        <taxon>Eukaryota</taxon>
        <taxon>Fungi</taxon>
        <taxon>Dikarya</taxon>
        <taxon>Ascomycota</taxon>
        <taxon>Saccharomycotina</taxon>
        <taxon>Pichiomycetes</taxon>
        <taxon>Pichiales</taxon>
        <taxon>Pichiaceae</taxon>
        <taxon>Ogataea</taxon>
    </lineage>
</organism>
<dbReference type="AlphaFoldDB" id="A0A9P8PA07"/>
<dbReference type="RefSeq" id="XP_046062461.1">
    <property type="nucleotide sequence ID" value="XM_046202602.1"/>
</dbReference>
<evidence type="ECO:0000313" key="1">
    <source>
        <dbReference type="EMBL" id="KAH3668047.1"/>
    </source>
</evidence>
<dbReference type="GeneID" id="70233768"/>
<comment type="caution">
    <text evidence="1">The sequence shown here is derived from an EMBL/GenBank/DDBJ whole genome shotgun (WGS) entry which is preliminary data.</text>
</comment>
<dbReference type="Proteomes" id="UP000769157">
    <property type="component" value="Unassembled WGS sequence"/>
</dbReference>
<protein>
    <submittedName>
        <fullName evidence="1">Uncharacterized protein</fullName>
    </submittedName>
</protein>
<proteinExistence type="predicted"/>
<reference evidence="1" key="2">
    <citation type="submission" date="2021-01" db="EMBL/GenBank/DDBJ databases">
        <authorList>
            <person name="Schikora-Tamarit M.A."/>
        </authorList>
    </citation>
    <scope>NUCLEOTIDE SEQUENCE</scope>
    <source>
        <strain evidence="1">CBS6075</strain>
    </source>
</reference>
<dbReference type="OrthoDB" id="10398710at2759"/>
<gene>
    <name evidence="1" type="ORF">OGAPHI_001801</name>
</gene>
<reference evidence="1" key="1">
    <citation type="journal article" date="2021" name="Open Biol.">
        <title>Shared evolutionary footprints suggest mitochondrial oxidative damage underlies multiple complex I losses in fungi.</title>
        <authorList>
            <person name="Schikora-Tamarit M.A."/>
            <person name="Marcet-Houben M."/>
            <person name="Nosek J."/>
            <person name="Gabaldon T."/>
        </authorList>
    </citation>
    <scope>NUCLEOTIDE SEQUENCE</scope>
    <source>
        <strain evidence="1">CBS6075</strain>
    </source>
</reference>
<sequence length="130" mass="14361">MDSITNSNGTVVHLAPLLNTCNKSEMFRYLAVTSLWNNSLSFPSLLAKAFASSVGANWSKDEILITMSFLSDNPRMSKSLATSSLEFEGQMARWSPVEYLRFESDKSNSAWTQCLVSELNNSLLAVIGAR</sequence>
<name>A0A9P8PA07_9ASCO</name>
<keyword evidence="2" id="KW-1185">Reference proteome</keyword>
<dbReference type="EMBL" id="JAEUBE010000158">
    <property type="protein sequence ID" value="KAH3668047.1"/>
    <property type="molecule type" value="Genomic_DNA"/>
</dbReference>